<feature type="compositionally biased region" description="Gly residues" evidence="1">
    <location>
        <begin position="275"/>
        <end position="287"/>
    </location>
</feature>
<feature type="compositionally biased region" description="Basic and acidic residues" evidence="1">
    <location>
        <begin position="243"/>
        <end position="252"/>
    </location>
</feature>
<name>A0A1B7MXM3_9AGAM</name>
<evidence type="ECO:0000313" key="2">
    <source>
        <dbReference type="EMBL" id="OAX37355.1"/>
    </source>
</evidence>
<protein>
    <submittedName>
        <fullName evidence="2">Uncharacterized protein</fullName>
    </submittedName>
</protein>
<feature type="compositionally biased region" description="Low complexity" evidence="1">
    <location>
        <begin position="261"/>
        <end position="274"/>
    </location>
</feature>
<feature type="region of interest" description="Disordered" evidence="1">
    <location>
        <begin position="1"/>
        <end position="386"/>
    </location>
</feature>
<feature type="compositionally biased region" description="Low complexity" evidence="1">
    <location>
        <begin position="120"/>
        <end position="130"/>
    </location>
</feature>
<organism evidence="2 3">
    <name type="scientific">Rhizopogon vinicolor AM-OR11-026</name>
    <dbReference type="NCBI Taxonomy" id="1314800"/>
    <lineage>
        <taxon>Eukaryota</taxon>
        <taxon>Fungi</taxon>
        <taxon>Dikarya</taxon>
        <taxon>Basidiomycota</taxon>
        <taxon>Agaricomycotina</taxon>
        <taxon>Agaricomycetes</taxon>
        <taxon>Agaricomycetidae</taxon>
        <taxon>Boletales</taxon>
        <taxon>Suillineae</taxon>
        <taxon>Rhizopogonaceae</taxon>
        <taxon>Rhizopogon</taxon>
    </lineage>
</organism>
<evidence type="ECO:0000313" key="3">
    <source>
        <dbReference type="Proteomes" id="UP000092154"/>
    </source>
</evidence>
<dbReference type="OrthoDB" id="2692992at2759"/>
<dbReference type="Proteomes" id="UP000092154">
    <property type="component" value="Unassembled WGS sequence"/>
</dbReference>
<sequence>MPQHSDTPREQSGGARMNSALGLTATIPPSKAPTPPLKPISTTPAPYIKQPTPVPQTHLTASASHPISEKAGLASKALTTAPPSRATTPKPPTTPASHPASEKTGLASKAPTTAPPPKATTPKPLTTPASHPASEKAGLASKAPTTASSSKTTTPKPPTPDPTLATNRTSGRATDYNPAEPIRPMPGLKSPSTEPDSIFAGPTRRPYGSGDFDTVGDDVDDPPPPFKEFESPVNAQGDGLGETGRKAAERDGPQVVADENVGQVGDVGVQEVGDGIQGGDGTRGGGETSQDAGEHTQSPGNNAAELEENAREKLGDNQGQEKSKEEEMKDHQGAGQDTQGAENDSQAVGEVSQVADKGAPVAGEGAPVASGDTQVADPPTATLLTPEQKEAETHRIAFLRKELARIGRSKLGSEETNLQGRVDVLKERIAKTNFIDPPAHLPTVPELSASGKSGPETLAQLTDTIVDLLIGRQDAGPIQVSVSSTKKKHKDVEKELRGFITKNKFAMRSDSAEFTTVITV</sequence>
<dbReference type="PRINTS" id="PR01217">
    <property type="entry name" value="PRICHEXTENSN"/>
</dbReference>
<gene>
    <name evidence="2" type="ORF">K503DRAFT_771593</name>
</gene>
<dbReference type="AlphaFoldDB" id="A0A1B7MXM3"/>
<feature type="compositionally biased region" description="Low complexity" evidence="1">
    <location>
        <begin position="140"/>
        <end position="154"/>
    </location>
</feature>
<dbReference type="STRING" id="1314800.A0A1B7MXM3"/>
<dbReference type="EMBL" id="KV448357">
    <property type="protein sequence ID" value="OAX37355.1"/>
    <property type="molecule type" value="Genomic_DNA"/>
</dbReference>
<keyword evidence="3" id="KW-1185">Reference proteome</keyword>
<dbReference type="InParanoid" id="A0A1B7MXM3"/>
<feature type="compositionally biased region" description="Polar residues" evidence="1">
    <location>
        <begin position="288"/>
        <end position="300"/>
    </location>
</feature>
<proteinExistence type="predicted"/>
<feature type="compositionally biased region" description="Polar residues" evidence="1">
    <location>
        <begin position="55"/>
        <end position="65"/>
    </location>
</feature>
<reference evidence="2 3" key="1">
    <citation type="submission" date="2016-06" db="EMBL/GenBank/DDBJ databases">
        <title>Comparative genomics of the ectomycorrhizal sister species Rhizopogon vinicolor and Rhizopogon vesiculosus (Basidiomycota: Boletales) reveals a divergence of the mating type B locus.</title>
        <authorList>
            <consortium name="DOE Joint Genome Institute"/>
            <person name="Mujic A.B."/>
            <person name="Kuo A."/>
            <person name="Tritt A."/>
            <person name="Lipzen A."/>
            <person name="Chen C."/>
            <person name="Johnson J."/>
            <person name="Sharma A."/>
            <person name="Barry K."/>
            <person name="Grigoriev I.V."/>
            <person name="Spatafora J.W."/>
        </authorList>
    </citation>
    <scope>NUCLEOTIDE SEQUENCE [LARGE SCALE GENOMIC DNA]</scope>
    <source>
        <strain evidence="2 3">AM-OR11-026</strain>
    </source>
</reference>
<feature type="compositionally biased region" description="Low complexity" evidence="1">
    <location>
        <begin position="358"/>
        <end position="371"/>
    </location>
</feature>
<feature type="compositionally biased region" description="Polar residues" evidence="1">
    <location>
        <begin position="335"/>
        <end position="346"/>
    </location>
</feature>
<feature type="compositionally biased region" description="Basic and acidic residues" evidence="1">
    <location>
        <begin position="308"/>
        <end position="332"/>
    </location>
</feature>
<evidence type="ECO:0000256" key="1">
    <source>
        <dbReference type="SAM" id="MobiDB-lite"/>
    </source>
</evidence>
<feature type="compositionally biased region" description="Low complexity" evidence="1">
    <location>
        <begin position="77"/>
        <end position="88"/>
    </location>
</feature>
<accession>A0A1B7MXM3</accession>